<protein>
    <submittedName>
        <fullName evidence="2">Uncharacterized protein</fullName>
    </submittedName>
</protein>
<keyword evidence="3" id="KW-1185">Reference proteome</keyword>
<feature type="transmembrane region" description="Helical" evidence="1">
    <location>
        <begin position="46"/>
        <end position="64"/>
    </location>
</feature>
<dbReference type="EMBL" id="SIJB01000030">
    <property type="protein sequence ID" value="NBI30167.1"/>
    <property type="molecule type" value="Genomic_DNA"/>
</dbReference>
<name>A0A6N9Q5R6_9BACL</name>
<keyword evidence="1" id="KW-0472">Membrane</keyword>
<dbReference type="RefSeq" id="WP_160646979.1">
    <property type="nucleotide sequence ID" value="NZ_SIJB01000030.1"/>
</dbReference>
<dbReference type="AlphaFoldDB" id="A0A6N9Q5R6"/>
<feature type="transmembrane region" description="Helical" evidence="1">
    <location>
        <begin position="6"/>
        <end position="26"/>
    </location>
</feature>
<evidence type="ECO:0000256" key="1">
    <source>
        <dbReference type="SAM" id="Phobius"/>
    </source>
</evidence>
<comment type="caution">
    <text evidence="2">The sequence shown here is derived from an EMBL/GenBank/DDBJ whole genome shotgun (WGS) entry which is preliminary data.</text>
</comment>
<dbReference type="Proteomes" id="UP000448943">
    <property type="component" value="Unassembled WGS sequence"/>
</dbReference>
<keyword evidence="1" id="KW-1133">Transmembrane helix</keyword>
<keyword evidence="1" id="KW-0812">Transmembrane</keyword>
<evidence type="ECO:0000313" key="2">
    <source>
        <dbReference type="EMBL" id="NBI30167.1"/>
    </source>
</evidence>
<gene>
    <name evidence="2" type="ORF">ERL59_14545</name>
</gene>
<reference evidence="2 3" key="1">
    <citation type="submission" date="2019-01" db="EMBL/GenBank/DDBJ databases">
        <title>Chengkuizengella sp. nov., isolated from deep-sea sediment of East Pacific Ocean.</title>
        <authorList>
            <person name="Yang J."/>
            <person name="Lai Q."/>
            <person name="Shao Z."/>
        </authorList>
    </citation>
    <scope>NUCLEOTIDE SEQUENCE [LARGE SCALE GENOMIC DNA]</scope>
    <source>
        <strain evidence="2 3">YPA3-1-1</strain>
    </source>
</reference>
<sequence>MKDLVFYSMAFIGVLIIFISVINMFIIDMKNKQNNQKKSKSRHIKLAVFGFIVFVLSRILHGQIL</sequence>
<proteinExistence type="predicted"/>
<organism evidence="2 3">
    <name type="scientific">Chengkuizengella marina</name>
    <dbReference type="NCBI Taxonomy" id="2507566"/>
    <lineage>
        <taxon>Bacteria</taxon>
        <taxon>Bacillati</taxon>
        <taxon>Bacillota</taxon>
        <taxon>Bacilli</taxon>
        <taxon>Bacillales</taxon>
        <taxon>Paenibacillaceae</taxon>
        <taxon>Chengkuizengella</taxon>
    </lineage>
</organism>
<evidence type="ECO:0000313" key="3">
    <source>
        <dbReference type="Proteomes" id="UP000448943"/>
    </source>
</evidence>
<accession>A0A6N9Q5R6</accession>